<protein>
    <submittedName>
        <fullName evidence="2">Uncharacterized protein</fullName>
    </submittedName>
</protein>
<keyword evidence="1" id="KW-0472">Membrane</keyword>
<evidence type="ECO:0000313" key="3">
    <source>
        <dbReference type="Proteomes" id="UP000252517"/>
    </source>
</evidence>
<evidence type="ECO:0000256" key="1">
    <source>
        <dbReference type="SAM" id="Phobius"/>
    </source>
</evidence>
<reference evidence="2 3" key="1">
    <citation type="submission" date="2014-07" db="EMBL/GenBank/DDBJ databases">
        <title>Draft genome sequence of Thalassospira profundimaris S25-3-2.</title>
        <authorList>
            <person name="Lai Q."/>
            <person name="Shao Z."/>
        </authorList>
    </citation>
    <scope>NUCLEOTIDE SEQUENCE [LARGE SCALE GENOMIC DNA]</scope>
    <source>
        <strain evidence="2 3">S25-3-2</strain>
    </source>
</reference>
<gene>
    <name evidence="2" type="ORF">TH25_02535</name>
</gene>
<accession>A0A367XL99</accession>
<dbReference type="AlphaFoldDB" id="A0A367XL99"/>
<sequence length="62" mass="6992">MPRAVFGSLIIIPVKSVFILYGVMRLLRACGFYMQENAYSGAMMCDQPDLPDLCVALWHHDS</sequence>
<dbReference type="RefSeq" id="WP_114086794.1">
    <property type="nucleotide sequence ID" value="NZ_JPWH01000001.1"/>
</dbReference>
<keyword evidence="1" id="KW-0812">Transmembrane</keyword>
<comment type="caution">
    <text evidence="2">The sequence shown here is derived from an EMBL/GenBank/DDBJ whole genome shotgun (WGS) entry which is preliminary data.</text>
</comment>
<evidence type="ECO:0000313" key="2">
    <source>
        <dbReference type="EMBL" id="RCK54209.1"/>
    </source>
</evidence>
<keyword evidence="1" id="KW-1133">Transmembrane helix</keyword>
<name>A0A367XL99_9PROT</name>
<feature type="transmembrane region" description="Helical" evidence="1">
    <location>
        <begin position="6"/>
        <end position="27"/>
    </location>
</feature>
<dbReference type="Proteomes" id="UP000252517">
    <property type="component" value="Unassembled WGS sequence"/>
</dbReference>
<dbReference type="EMBL" id="JPWH01000001">
    <property type="protein sequence ID" value="RCK54209.1"/>
    <property type="molecule type" value="Genomic_DNA"/>
</dbReference>
<organism evidence="2 3">
    <name type="scientific">Thalassospira profundimaris</name>
    <dbReference type="NCBI Taxonomy" id="502049"/>
    <lineage>
        <taxon>Bacteria</taxon>
        <taxon>Pseudomonadati</taxon>
        <taxon>Pseudomonadota</taxon>
        <taxon>Alphaproteobacteria</taxon>
        <taxon>Rhodospirillales</taxon>
        <taxon>Thalassospiraceae</taxon>
        <taxon>Thalassospira</taxon>
    </lineage>
</organism>
<proteinExistence type="predicted"/>